<dbReference type="PANTHER" id="PTHR48459:SF1">
    <property type="entry name" value="CUE DOMAIN-CONTAINING PROTEIN"/>
    <property type="match status" value="1"/>
</dbReference>
<feature type="domain" description="CUE" evidence="3">
    <location>
        <begin position="2"/>
        <end position="45"/>
    </location>
</feature>
<evidence type="ECO:0000313" key="4">
    <source>
        <dbReference type="Proteomes" id="UP000504604"/>
    </source>
</evidence>
<gene>
    <name evidence="5 6" type="primary">LOC105163239</name>
</gene>
<feature type="compositionally biased region" description="Basic and acidic residues" evidence="2">
    <location>
        <begin position="598"/>
        <end position="607"/>
    </location>
</feature>
<keyword evidence="1" id="KW-0175">Coiled coil</keyword>
<evidence type="ECO:0000256" key="1">
    <source>
        <dbReference type="SAM" id="Coils"/>
    </source>
</evidence>
<dbReference type="Proteomes" id="UP000504604">
    <property type="component" value="Linkage group LG6"/>
</dbReference>
<feature type="compositionally biased region" description="Basic and acidic residues" evidence="2">
    <location>
        <begin position="228"/>
        <end position="238"/>
    </location>
</feature>
<dbReference type="GeneID" id="105163239"/>
<dbReference type="RefSeq" id="XP_011079816.1">
    <property type="nucleotide sequence ID" value="XM_011081514.2"/>
</dbReference>
<feature type="region of interest" description="Disordered" evidence="2">
    <location>
        <begin position="587"/>
        <end position="607"/>
    </location>
</feature>
<accession>A0A6I9TGN5</accession>
<dbReference type="OrthoDB" id="620544at2759"/>
<reference evidence="5 6" key="1">
    <citation type="submission" date="2025-04" db="UniProtKB">
        <authorList>
            <consortium name="RefSeq"/>
        </authorList>
    </citation>
    <scope>IDENTIFICATION</scope>
</reference>
<dbReference type="PANTHER" id="PTHR48459">
    <property type="entry name" value="CUE DOMAIN-CONTAINING PROTEIN"/>
    <property type="match status" value="1"/>
</dbReference>
<keyword evidence="4" id="KW-1185">Reference proteome</keyword>
<protein>
    <submittedName>
        <fullName evidence="5 6">Uncharacterized protein LOC105163239</fullName>
    </submittedName>
</protein>
<evidence type="ECO:0000313" key="5">
    <source>
        <dbReference type="RefSeq" id="XP_011079816.1"/>
    </source>
</evidence>
<feature type="coiled-coil region" evidence="1">
    <location>
        <begin position="448"/>
        <end position="483"/>
    </location>
</feature>
<dbReference type="InterPro" id="IPR003892">
    <property type="entry name" value="CUE"/>
</dbReference>
<feature type="compositionally biased region" description="Polar residues" evidence="2">
    <location>
        <begin position="186"/>
        <end position="200"/>
    </location>
</feature>
<evidence type="ECO:0000313" key="6">
    <source>
        <dbReference type="RefSeq" id="XP_011079817.1"/>
    </source>
</evidence>
<dbReference type="AlphaFoldDB" id="A0A6I9TGN5"/>
<dbReference type="PROSITE" id="PS51140">
    <property type="entry name" value="CUE"/>
    <property type="match status" value="1"/>
</dbReference>
<dbReference type="GO" id="GO:0043130">
    <property type="term" value="F:ubiquitin binding"/>
    <property type="evidence" value="ECO:0007669"/>
    <property type="project" value="InterPro"/>
</dbReference>
<feature type="region of interest" description="Disordered" evidence="2">
    <location>
        <begin position="228"/>
        <end position="260"/>
    </location>
</feature>
<organism evidence="4 5">
    <name type="scientific">Sesamum indicum</name>
    <name type="common">Oriental sesame</name>
    <name type="synonym">Sesamum orientale</name>
    <dbReference type="NCBI Taxonomy" id="4182"/>
    <lineage>
        <taxon>Eukaryota</taxon>
        <taxon>Viridiplantae</taxon>
        <taxon>Streptophyta</taxon>
        <taxon>Embryophyta</taxon>
        <taxon>Tracheophyta</taxon>
        <taxon>Spermatophyta</taxon>
        <taxon>Magnoliopsida</taxon>
        <taxon>eudicotyledons</taxon>
        <taxon>Gunneridae</taxon>
        <taxon>Pentapetalae</taxon>
        <taxon>asterids</taxon>
        <taxon>lamiids</taxon>
        <taxon>Lamiales</taxon>
        <taxon>Pedaliaceae</taxon>
        <taxon>Sesamum</taxon>
    </lineage>
</organism>
<dbReference type="KEGG" id="sind:105163239"/>
<dbReference type="RefSeq" id="XP_011079817.1">
    <property type="nucleotide sequence ID" value="XM_011081515.2"/>
</dbReference>
<evidence type="ECO:0000259" key="3">
    <source>
        <dbReference type="PROSITE" id="PS51140"/>
    </source>
</evidence>
<feature type="region of interest" description="Disordered" evidence="2">
    <location>
        <begin position="179"/>
        <end position="200"/>
    </location>
</feature>
<proteinExistence type="predicted"/>
<evidence type="ECO:0000256" key="2">
    <source>
        <dbReference type="SAM" id="MobiDB-lite"/>
    </source>
</evidence>
<name>A0A6I9TGN5_SESIN</name>
<sequence>MGFNEVYKYLQELFPMVDPRAIRAVALEHSNDAAAAVVAVVEEVIPFFIQRSRPSTPLSQSIYAGESSEAPVVVPVETRTADAASVNTMVSAEVQDGYNVNTGNQQFFNDADDENNEPFYDTYDRCHEGDDNTNELILSEVTHENRIKTSADVFSQDKPVMLIDKNAVNTLQIEVSGDPGIEEKISGSSCPGSSIKFSSESNPHQMLTTMHDVDMGLNQKMNLVQERQDTSGHLERDSGTATDEENNLDKSSADGNNSMDETALLTGCDLTITSLKSSAQLVEVPHIDESNLDKLEVSLLTHTASKMETESSIFRHEDEPALNATMSQSSQIHSIDVLEEIIGDARNNKKTLFMAMDSVISLMRDVELKEQAAEQAKKEAAIGGTHILDKVEELKQMLPHAKEANDMHAGEVYGEKAILATELRELQSRVLSLSIERDKSLAVLDEMRHTLKVRLATAENAIKSAEQEKLEKEKVACKALAEQELIMEKVVQESRILRKQAEDNEKLREFLADRGHFVDMLQGEIAVICQDVRLLKEKFDEHIPLSKSLFSSQTSFILASSNTSFKSLSPDQVEIVPERDDSLEIQKKETINRSLKKMQPEKSTRHW</sequence>